<keyword evidence="1" id="KW-0813">Transport</keyword>
<dbReference type="Proteomes" id="UP000005947">
    <property type="component" value="Unassembled WGS sequence"/>
</dbReference>
<comment type="caution">
    <text evidence="7">The sequence shown here is derived from an EMBL/GenBank/DDBJ whole genome shotgun (WGS) entry which is preliminary data.</text>
</comment>
<evidence type="ECO:0000313" key="7">
    <source>
        <dbReference type="EMBL" id="EGF23460.1"/>
    </source>
</evidence>
<dbReference type="PROSITE" id="PS51094">
    <property type="entry name" value="PTS_EIIA_TYPE_2"/>
    <property type="match status" value="1"/>
</dbReference>
<dbReference type="OrthoDB" id="95460at2"/>
<dbReference type="InterPro" id="IPR004715">
    <property type="entry name" value="PTS_IIA_fruc"/>
</dbReference>
<reference evidence="7 8" key="1">
    <citation type="submission" date="2011-02" db="EMBL/GenBank/DDBJ databases">
        <authorList>
            <person name="Muzny D."/>
            <person name="Qin X."/>
            <person name="Buhay C."/>
            <person name="Dugan-Rocha S."/>
            <person name="Ding Y."/>
            <person name="Chen G."/>
            <person name="Hawes A."/>
            <person name="Holder M."/>
            <person name="Jhangiani S."/>
            <person name="Johnson A."/>
            <person name="Khan Z."/>
            <person name="Li Z."/>
            <person name="Liu W."/>
            <person name="Liu X."/>
            <person name="Perez L."/>
            <person name="Shen H."/>
            <person name="Wang Q."/>
            <person name="Watt J."/>
            <person name="Xi L."/>
            <person name="Xin Y."/>
            <person name="Zhou J."/>
            <person name="Deng J."/>
            <person name="Jiang H."/>
            <person name="Liu Y."/>
            <person name="Qu J."/>
            <person name="Song X.-Z."/>
            <person name="Zhang L."/>
            <person name="Villasana D."/>
            <person name="Johnson A."/>
            <person name="Liu J."/>
            <person name="Liyanage D."/>
            <person name="Lorensuhewa L."/>
            <person name="Robinson T."/>
            <person name="Song A."/>
            <person name="Song B.-B."/>
            <person name="Dinh H."/>
            <person name="Thornton R."/>
            <person name="Coyle M."/>
            <person name="Francisco L."/>
            <person name="Jackson L."/>
            <person name="Javaid M."/>
            <person name="Korchina V."/>
            <person name="Kovar C."/>
            <person name="Mata R."/>
            <person name="Mathew T."/>
            <person name="Ngo R."/>
            <person name="Nguyen L."/>
            <person name="Nguyen N."/>
            <person name="Okwuonu G."/>
            <person name="Ongeri F."/>
            <person name="Pham C."/>
            <person name="Simmons D."/>
            <person name="Wilczek-Boney K."/>
            <person name="Hale W."/>
            <person name="Jakkamsetti A."/>
            <person name="Pham P."/>
            <person name="Ruth R."/>
            <person name="San Lucas F."/>
            <person name="Warren J."/>
            <person name="Zhang J."/>
            <person name="Zhao Z."/>
            <person name="Zhou C."/>
            <person name="Zhu D."/>
            <person name="Lee S."/>
            <person name="Bess C."/>
            <person name="Blankenburg K."/>
            <person name="Forbes L."/>
            <person name="Fu Q."/>
            <person name="Gubbala S."/>
            <person name="Hirani K."/>
            <person name="Jayaseelan J.C."/>
            <person name="Lara F."/>
            <person name="Munidasa M."/>
            <person name="Palculict T."/>
            <person name="Patil S."/>
            <person name="Pu L.-L."/>
            <person name="Saada N."/>
            <person name="Tang L."/>
            <person name="Weissenberger G."/>
            <person name="Zhu Y."/>
            <person name="Hemphill L."/>
            <person name="Shang Y."/>
            <person name="Youmans B."/>
            <person name="Ayvaz T."/>
            <person name="Ross M."/>
            <person name="Santibanez J."/>
            <person name="Aqrawi P."/>
            <person name="Gross S."/>
            <person name="Joshi V."/>
            <person name="Fowler G."/>
            <person name="Nazareth L."/>
            <person name="Reid J."/>
            <person name="Worley K."/>
            <person name="Petrosino J."/>
            <person name="Highlander S."/>
            <person name="Gibbs R."/>
        </authorList>
    </citation>
    <scope>NUCLEOTIDE SEQUENCE [LARGE SCALE GENOMIC DNA]</scope>
    <source>
        <strain evidence="7 8">DSM 15829</strain>
    </source>
</reference>
<keyword evidence="3" id="KW-0762">Sugar transport</keyword>
<sequence>MGDFVQSSHVFLQNSSTTVDEVLAFLAKKSCELGVADDEQGVLDAFKAREAEGTTGMMDGFAIPHAKCDAIKQATVLVVKFSGNVAWESMDQKPVRAAIALFVPSKEAGTTHLQLLSKVAVLLMDEKFRASVLESEDPAAIAAIINKGLEA</sequence>
<feature type="domain" description="PTS EIIA type-2" evidence="6">
    <location>
        <begin position="3"/>
        <end position="148"/>
    </location>
</feature>
<gene>
    <name evidence="7" type="ORF">HMPREF0091_10407</name>
</gene>
<dbReference type="GO" id="GO:0009401">
    <property type="term" value="P:phosphoenolpyruvate-dependent sugar phosphotransferase system"/>
    <property type="evidence" value="ECO:0007669"/>
    <property type="project" value="UniProtKB-KW"/>
</dbReference>
<dbReference type="InterPro" id="IPR002178">
    <property type="entry name" value="PTS_EIIA_type-2_dom"/>
</dbReference>
<dbReference type="RefSeq" id="WP_006302557.1">
    <property type="nucleotide sequence ID" value="NZ_ACGK02000001.1"/>
</dbReference>
<dbReference type="AlphaFoldDB" id="F1T416"/>
<keyword evidence="4 7" id="KW-0808">Transferase</keyword>
<dbReference type="GO" id="GO:0016020">
    <property type="term" value="C:membrane"/>
    <property type="evidence" value="ECO:0007669"/>
    <property type="project" value="InterPro"/>
</dbReference>
<dbReference type="InterPro" id="IPR051541">
    <property type="entry name" value="PTS_SugarTrans_NitroReg"/>
</dbReference>
<dbReference type="eggNOG" id="COG1762">
    <property type="taxonomic scope" value="Bacteria"/>
</dbReference>
<evidence type="ECO:0000256" key="1">
    <source>
        <dbReference type="ARBA" id="ARBA00022448"/>
    </source>
</evidence>
<evidence type="ECO:0000256" key="5">
    <source>
        <dbReference type="ARBA" id="ARBA00022683"/>
    </source>
</evidence>
<keyword evidence="2" id="KW-0597">Phosphoprotein</keyword>
<dbReference type="GO" id="GO:0030295">
    <property type="term" value="F:protein kinase activator activity"/>
    <property type="evidence" value="ECO:0007669"/>
    <property type="project" value="TreeGrafter"/>
</dbReference>
<organism evidence="7 8">
    <name type="scientific">Fannyhessea vaginae DSM 15829</name>
    <dbReference type="NCBI Taxonomy" id="525256"/>
    <lineage>
        <taxon>Bacteria</taxon>
        <taxon>Bacillati</taxon>
        <taxon>Actinomycetota</taxon>
        <taxon>Coriobacteriia</taxon>
        <taxon>Coriobacteriales</taxon>
        <taxon>Atopobiaceae</taxon>
        <taxon>Fannyhessea</taxon>
    </lineage>
</organism>
<accession>F1T416</accession>
<dbReference type="GeneID" id="93210021"/>
<dbReference type="NCBIfam" id="TIGR00848">
    <property type="entry name" value="fruA"/>
    <property type="match status" value="1"/>
</dbReference>
<keyword evidence="8" id="KW-1185">Reference proteome</keyword>
<name>F1T416_9ACTN</name>
<protein>
    <submittedName>
        <fullName evidence="7">Phosphoenolpyruvate-dependent sugar phosphotransferase system, EIIA 2</fullName>
    </submittedName>
</protein>
<dbReference type="InterPro" id="IPR016152">
    <property type="entry name" value="PTrfase/Anion_transptr"/>
</dbReference>
<evidence type="ECO:0000256" key="3">
    <source>
        <dbReference type="ARBA" id="ARBA00022597"/>
    </source>
</evidence>
<dbReference type="EMBL" id="ACGK02000001">
    <property type="protein sequence ID" value="EGF23460.1"/>
    <property type="molecule type" value="Genomic_DNA"/>
</dbReference>
<dbReference type="CDD" id="cd00211">
    <property type="entry name" value="PTS_IIA_fru"/>
    <property type="match status" value="1"/>
</dbReference>
<proteinExistence type="predicted"/>
<evidence type="ECO:0000313" key="8">
    <source>
        <dbReference type="Proteomes" id="UP000005947"/>
    </source>
</evidence>
<dbReference type="Pfam" id="PF00359">
    <property type="entry name" value="PTS_EIIA_2"/>
    <property type="match status" value="1"/>
</dbReference>
<evidence type="ECO:0000256" key="4">
    <source>
        <dbReference type="ARBA" id="ARBA00022679"/>
    </source>
</evidence>
<dbReference type="PANTHER" id="PTHR47738:SF1">
    <property type="entry name" value="NITROGEN REGULATORY PROTEIN"/>
    <property type="match status" value="1"/>
</dbReference>
<dbReference type="PANTHER" id="PTHR47738">
    <property type="entry name" value="PTS SYSTEM FRUCTOSE-LIKE EIIA COMPONENT-RELATED"/>
    <property type="match status" value="1"/>
</dbReference>
<dbReference type="GO" id="GO:0008982">
    <property type="term" value="F:protein-N(PI)-phosphohistidine-sugar phosphotransferase activity"/>
    <property type="evidence" value="ECO:0007669"/>
    <property type="project" value="InterPro"/>
</dbReference>
<dbReference type="SUPFAM" id="SSF55804">
    <property type="entry name" value="Phoshotransferase/anion transport protein"/>
    <property type="match status" value="1"/>
</dbReference>
<evidence type="ECO:0000256" key="2">
    <source>
        <dbReference type="ARBA" id="ARBA00022553"/>
    </source>
</evidence>
<evidence type="ECO:0000259" key="6">
    <source>
        <dbReference type="PROSITE" id="PS51094"/>
    </source>
</evidence>
<dbReference type="Gene3D" id="3.40.930.10">
    <property type="entry name" value="Mannitol-specific EII, Chain A"/>
    <property type="match status" value="1"/>
</dbReference>
<keyword evidence="7" id="KW-0670">Pyruvate</keyword>
<keyword evidence="5" id="KW-0598">Phosphotransferase system</keyword>